<reference evidence="3" key="2">
    <citation type="journal article" date="2024" name="Antonie Van Leeuwenhoek">
        <title>Roseihalotalea indica gen. nov., sp. nov., a halophilic Bacteroidetes from mesopelagic Southwest Indian Ocean with higher carbohydrate metabolic potential.</title>
        <authorList>
            <person name="Chen B."/>
            <person name="Zhang M."/>
            <person name="Lin D."/>
            <person name="Ye J."/>
            <person name="Tang K."/>
        </authorList>
    </citation>
    <scope>NUCLEOTIDE SEQUENCE</scope>
    <source>
        <strain evidence="3">TK19036</strain>
    </source>
</reference>
<name>A0AA49Q071_9BACT</name>
<proteinExistence type="predicted"/>
<dbReference type="EMBL" id="CP120682">
    <property type="protein sequence ID" value="WKN40206.1"/>
    <property type="molecule type" value="Genomic_DNA"/>
</dbReference>
<reference evidence="3" key="1">
    <citation type="journal article" date="2023" name="Comput. Struct. Biotechnol. J.">
        <title>Discovery of a novel marine Bacteroidetes with a rich repertoire of carbohydrate-active enzymes.</title>
        <authorList>
            <person name="Chen B."/>
            <person name="Liu G."/>
            <person name="Chen Q."/>
            <person name="Wang H."/>
            <person name="Liu L."/>
            <person name="Tang K."/>
        </authorList>
    </citation>
    <scope>NUCLEOTIDE SEQUENCE</scope>
    <source>
        <strain evidence="3">TK19036</strain>
    </source>
</reference>
<evidence type="ECO:0000256" key="2">
    <source>
        <dbReference type="SAM" id="SignalP"/>
    </source>
</evidence>
<feature type="signal peptide" evidence="2">
    <location>
        <begin position="1"/>
        <end position="16"/>
    </location>
</feature>
<keyword evidence="2" id="KW-0732">Signal</keyword>
<dbReference type="Gene3D" id="3.90.930.1">
    <property type="match status" value="1"/>
</dbReference>
<dbReference type="Pfam" id="PF07661">
    <property type="entry name" value="MORN_2"/>
    <property type="match status" value="2"/>
</dbReference>
<feature type="chain" id="PRO_5041221865" description="MORN repeat variant" evidence="2">
    <location>
        <begin position="17"/>
        <end position="253"/>
    </location>
</feature>
<sequence>MYFLRFCFLISLVLLIGCDISVNDPATGSGSKSSSKKEGVVRKKRSDGTLATEITYQNQKKNGLAKYYYKNGKLRSEVMFKDDVKHGEAKLYYENEELYQVTNYVEGKKDGIQRKYRDDGRLMAEVPYQMDWAGMGLVEYTLKGKPKKQYPKLEVKTTDRTLKDNQYIIRASFSEPLKDVMYYVGDLSPKGFLHDELTRIAPKPGGYLEITYFVPPGTFLMEKLNIIAVGSTILKNPYVAQKSINIAVENKGF</sequence>
<accession>A0AA49Q071</accession>
<evidence type="ECO:0000313" key="3">
    <source>
        <dbReference type="EMBL" id="WKN40206.1"/>
    </source>
</evidence>
<protein>
    <recommendedName>
        <fullName evidence="4">MORN repeat variant</fullName>
    </recommendedName>
</protein>
<evidence type="ECO:0000256" key="1">
    <source>
        <dbReference type="SAM" id="MobiDB-lite"/>
    </source>
</evidence>
<dbReference type="PROSITE" id="PS51257">
    <property type="entry name" value="PROKAR_LIPOPROTEIN"/>
    <property type="match status" value="1"/>
</dbReference>
<organism evidence="3">
    <name type="scientific">Roseihalotalea indica</name>
    <dbReference type="NCBI Taxonomy" id="2867963"/>
    <lineage>
        <taxon>Bacteria</taxon>
        <taxon>Pseudomonadati</taxon>
        <taxon>Bacteroidota</taxon>
        <taxon>Cytophagia</taxon>
        <taxon>Cytophagales</taxon>
        <taxon>Catalimonadaceae</taxon>
        <taxon>Roseihalotalea</taxon>
    </lineage>
</organism>
<dbReference type="AlphaFoldDB" id="A0AA49Q071"/>
<dbReference type="InterPro" id="IPR011652">
    <property type="entry name" value="MORN_2"/>
</dbReference>
<gene>
    <name evidence="3" type="ORF">K4G66_16050</name>
</gene>
<dbReference type="SUPFAM" id="SSF82185">
    <property type="entry name" value="Histone H3 K4-specific methyltransferase SET7/9 N-terminal domain"/>
    <property type="match status" value="1"/>
</dbReference>
<evidence type="ECO:0008006" key="4">
    <source>
        <dbReference type="Google" id="ProtNLM"/>
    </source>
</evidence>
<feature type="region of interest" description="Disordered" evidence="1">
    <location>
        <begin position="25"/>
        <end position="44"/>
    </location>
</feature>